<accession>A0A5J4K9U5</accession>
<feature type="signal peptide" evidence="1">
    <location>
        <begin position="1"/>
        <end position="23"/>
    </location>
</feature>
<dbReference type="RefSeq" id="WP_151728288.1">
    <property type="nucleotide sequence ID" value="NZ_BKZV01000003.1"/>
</dbReference>
<feature type="chain" id="PRO_5023804609" description="Mannosyl-glycoprotein endo-beta-N-acetylglucosamidase-like domain-containing protein" evidence="1">
    <location>
        <begin position="24"/>
        <end position="401"/>
    </location>
</feature>
<dbReference type="AlphaFoldDB" id="A0A5J4K9U5"/>
<comment type="caution">
    <text evidence="2">The sequence shown here is derived from an EMBL/GenBank/DDBJ whole genome shotgun (WGS) entry which is preliminary data.</text>
</comment>
<dbReference type="EMBL" id="BKZV01000003">
    <property type="protein sequence ID" value="GER83519.1"/>
    <property type="molecule type" value="Genomic_DNA"/>
</dbReference>
<proteinExistence type="predicted"/>
<dbReference type="Proteomes" id="UP000334820">
    <property type="component" value="Unassembled WGS sequence"/>
</dbReference>
<keyword evidence="1" id="KW-0732">Signal</keyword>
<evidence type="ECO:0008006" key="4">
    <source>
        <dbReference type="Google" id="ProtNLM"/>
    </source>
</evidence>
<reference evidence="2 3" key="1">
    <citation type="journal article" date="2019" name="Int. J. Syst. Evol. Microbiol.">
        <title>Thermogemmatispora aurantia sp. nov. and Thermogemmatispora argillosa sp. nov., within the class Ktedonobacteria, and emended description of the genus Thermogemmatispora.</title>
        <authorList>
            <person name="Zheng Y."/>
            <person name="Wang C.M."/>
            <person name="Sakai Y."/>
            <person name="Abe K."/>
            <person name="Yokota A."/>
            <person name="Yabe S."/>
        </authorList>
    </citation>
    <scope>NUCLEOTIDE SEQUENCE [LARGE SCALE GENOMIC DNA]</scope>
    <source>
        <strain evidence="2 3">A1-2</strain>
    </source>
</reference>
<evidence type="ECO:0000256" key="1">
    <source>
        <dbReference type="SAM" id="SignalP"/>
    </source>
</evidence>
<name>A0A5J4K9U5_9CHLR</name>
<evidence type="ECO:0000313" key="2">
    <source>
        <dbReference type="EMBL" id="GER83519.1"/>
    </source>
</evidence>
<gene>
    <name evidence="2" type="ORF">KTAU_21560</name>
</gene>
<keyword evidence="3" id="KW-1185">Reference proteome</keyword>
<protein>
    <recommendedName>
        <fullName evidence="4">Mannosyl-glycoprotein endo-beta-N-acetylglucosamidase-like domain-containing protein</fullName>
    </recommendedName>
</protein>
<evidence type="ECO:0000313" key="3">
    <source>
        <dbReference type="Proteomes" id="UP000334820"/>
    </source>
</evidence>
<organism evidence="2 3">
    <name type="scientific">Thermogemmatispora aurantia</name>
    <dbReference type="NCBI Taxonomy" id="2045279"/>
    <lineage>
        <taxon>Bacteria</taxon>
        <taxon>Bacillati</taxon>
        <taxon>Chloroflexota</taxon>
        <taxon>Ktedonobacteria</taxon>
        <taxon>Thermogemmatisporales</taxon>
        <taxon>Thermogemmatisporaceae</taxon>
        <taxon>Thermogemmatispora</taxon>
    </lineage>
</organism>
<sequence>MQRIGKILIVSLLLLLFGFASFASGSATLRAAPQPASPYVLAGPPSVSPALIDLVLTSYHSPAAGKGQALYDDGIEYGIDPVYALAFFFHESTFGTVGIAQTTLSLGNLRCIPDAACIDGFAAFPSWEAGFVAWYRLIRSVYIDSWGLTTVEEIIPRYAPAADHNDVAGYIRAVEAAVDTWRSEQLRLFGPVSGTTSTMNASSTGQQPTPVPTPTAIGPSAGNRATAVPYPADGYALQGRPTVTVDFIASLLTQYQSPLAGDAHLIYQSGEQVGIDPVYALAFFLHDSTFGTVGLARVTHSPGLLHAPVTADCHCRSLSGYRSYQSWEDGIRDWFRYVRNYYLDQQGLGTVGQLVPAYAQSRDPLVVKTFIQMVERQVTLWRQQSKQAEQEQQAQAASPQQ</sequence>